<proteinExistence type="predicted"/>
<dbReference type="InterPro" id="IPR027417">
    <property type="entry name" value="P-loop_NTPase"/>
</dbReference>
<comment type="caution">
    <text evidence="3">The sequence shown here is derived from an EMBL/GenBank/DDBJ whole genome shotgun (WGS) entry which is preliminary data.</text>
</comment>
<dbReference type="Proteomes" id="UP000268823">
    <property type="component" value="Unassembled WGS sequence"/>
</dbReference>
<dbReference type="Pfam" id="PF24564">
    <property type="entry name" value="DUF7605"/>
    <property type="match status" value="1"/>
</dbReference>
<name>A0A3M7G152_HORWE</name>
<dbReference type="PANTHER" id="PTHR36681">
    <property type="entry name" value="NUCLEAR GTPASE, GERMINAL CENTER-ASSOCIATED, TANDEM DUPLICATE 3"/>
    <property type="match status" value="1"/>
</dbReference>
<dbReference type="PANTHER" id="PTHR36681:SF3">
    <property type="entry name" value="NUCLEAR GTPASE, GERMINAL CENTER-ASSOCIATED, TANDEM DUPLICATE 3"/>
    <property type="match status" value="1"/>
</dbReference>
<evidence type="ECO:0000256" key="1">
    <source>
        <dbReference type="SAM" id="MobiDB-lite"/>
    </source>
</evidence>
<dbReference type="SUPFAM" id="SSF52540">
    <property type="entry name" value="P-loop containing nucleoside triphosphate hydrolases"/>
    <property type="match status" value="1"/>
</dbReference>
<feature type="domain" description="DUF7605" evidence="2">
    <location>
        <begin position="674"/>
        <end position="837"/>
    </location>
</feature>
<reference evidence="3 4" key="1">
    <citation type="journal article" date="2018" name="BMC Genomics">
        <title>Genomic evidence for intraspecific hybridization in a clonal and extremely halotolerant yeast.</title>
        <authorList>
            <person name="Gostincar C."/>
            <person name="Stajich J.E."/>
            <person name="Zupancic J."/>
            <person name="Zalar P."/>
            <person name="Gunde-Cimerman N."/>
        </authorList>
    </citation>
    <scope>NUCLEOTIDE SEQUENCE [LARGE SCALE GENOMIC DNA]</scope>
    <source>
        <strain evidence="3 4">EXF-2788</strain>
    </source>
</reference>
<evidence type="ECO:0000313" key="4">
    <source>
        <dbReference type="Proteomes" id="UP000268823"/>
    </source>
</evidence>
<protein>
    <recommendedName>
        <fullName evidence="2">DUF7605 domain-containing protein</fullName>
    </recommendedName>
</protein>
<sequence length="932" mass="105013">MSQYDMSEGALEKRKHDRPCRAGSVQSEGLSITRDPQEDVFATPISLGVSDDHSTTAMDQAPNKTADYIDTKPPDMHDNGHQRDISYSDWREQLPSHPAFSLEIERMEQGALKTVMGLHSILEDHAIDSKNLQDLIESAASAVQESALPKKIVGLLGDTGTGKSSTINSLTSIPGLAVAVAAGESCTKVIVLFMHELPFQSSAFAAEVCYSDLETCRNLLEEQLKNYFRHTYEYDQDWNDSQQMEYDNACQTAFKIFRSLFCDKPEFESPRAGREFLDEAYSHNDNTALSVMEEWCRSLLADRMTEDGANLRFEAENVDDLNADLSPYISEHLDFEVPALCHLVNRVTIGARGSRILQYITLADLPGTSDVDQVRAAIAHAFLQKCDSLLVFEPMARCVDHPSAERNIATNADLFGPNMALVVTRSDDNVDDALAQNMCKKGQSVGDYFSFGTQIKQLDGQLMHTRLEIEKRVAVKKQKTVDSPFAESTPEELLTQQWELSEERRQHKNKQFETLVDARNSHTSRLLQRNKQRFMPLDVHLKVHCVSNSHYSAHLFDKEPDGPLLGVNATGIPALRAWLLQIVAPSLLLEIEERTGKCCAFVHGVAMWARSTPQTRKAGTMEVAQAPEISWSGTTENTLRSIEKAGDTTLFAPLQTRLGATVKAALGYHETLLSTWHPSTLRAFFLKGGKHSTKRQPLPTCWNEKFIDLQAKEVLHPNWDKMKREVHEQLEMMVTKLVEELYEVPKELDKTKFLMAAQSENVMGIITQYIGRIRRAYAVRLEKYDKELGSIKQNALFDEPRSYFRQAMRPMYENCSNMRGAGSVRRMMEEMEYHLSGKARRKSPFTAMNDSLRSNLSRVSNRAVHKLQSDVAEILRQLAQRFDAALALEHETAEEKATRQAIMPALATALPDMDRIDTALKTLKASKRESKV</sequence>
<dbReference type="InterPro" id="IPR056024">
    <property type="entry name" value="DUF7605"/>
</dbReference>
<dbReference type="OrthoDB" id="3598281at2759"/>
<evidence type="ECO:0000313" key="3">
    <source>
        <dbReference type="EMBL" id="RMY94872.1"/>
    </source>
</evidence>
<accession>A0A3M7G152</accession>
<feature type="region of interest" description="Disordered" evidence="1">
    <location>
        <begin position="1"/>
        <end position="75"/>
    </location>
</feature>
<dbReference type="EMBL" id="QWIR01000010">
    <property type="protein sequence ID" value="RMY94872.1"/>
    <property type="molecule type" value="Genomic_DNA"/>
</dbReference>
<organism evidence="3 4">
    <name type="scientific">Hortaea werneckii</name>
    <name type="common">Black yeast</name>
    <name type="synonym">Cladosporium werneckii</name>
    <dbReference type="NCBI Taxonomy" id="91943"/>
    <lineage>
        <taxon>Eukaryota</taxon>
        <taxon>Fungi</taxon>
        <taxon>Dikarya</taxon>
        <taxon>Ascomycota</taxon>
        <taxon>Pezizomycotina</taxon>
        <taxon>Dothideomycetes</taxon>
        <taxon>Dothideomycetidae</taxon>
        <taxon>Mycosphaerellales</taxon>
        <taxon>Teratosphaeriaceae</taxon>
        <taxon>Hortaea</taxon>
    </lineage>
</organism>
<dbReference type="Gene3D" id="3.40.50.300">
    <property type="entry name" value="P-loop containing nucleotide triphosphate hydrolases"/>
    <property type="match status" value="1"/>
</dbReference>
<gene>
    <name evidence="3" type="ORF">D0861_01074</name>
</gene>
<dbReference type="AlphaFoldDB" id="A0A3M7G152"/>
<dbReference type="VEuPathDB" id="FungiDB:BTJ68_12228"/>
<evidence type="ECO:0000259" key="2">
    <source>
        <dbReference type="Pfam" id="PF24564"/>
    </source>
</evidence>